<sequence>MHRFPNRCLVLAANLILLAHPAVAALQPAADAPLSGSVEYRCHFNADASSDCETRYRYTILQPAGREILSRIDHSYSEQDSLTVEKAEVTQPGAQSTPLAASNIDTRMAPHPEQGFLSDKQTSLAFPNLKVGTTIRYTLRQHFSPRPANPEFHYVLIWTPKPVRYDRIWAEITAERPIVWRGELLQDYTVTHSAEGRKLVLELKKAPYYINYVNESEAGYARRLPRLEAGSSLDVQDHFATLATRYNEILSVRLPERAAAAVAAARGKAPAKQIAAFMQYIYDNYRYLGDWRDSERGHIPFTLAEIESRGYGDCKDLAVLLGAMLRAAGIPAEPALIRRGSYAPSLLIPGLYAPDHAIVRVAAGGQVWWLDPTNSVFAPGHIMPDLQQRWVVVLGADGKARLDETPRHGPDEAMRAELQIRYLAEDKARTHLTLDFAHAPLINIAANERQIGRASTDRQLCSQFARESVDCILDRPEPGFVVPASYRVKADLTALRPLRRVGERLFTDPSMSSEWDIFFRYISEGQRLDLYLGEPQTTSYDVTLLAAKIDAPARACQVRSKWYDLDLQGEPVAAGYHYRYRLVRKMDWFGHEDIMDPEFRQMIGQARDCTEQLRMAVQLA</sequence>
<evidence type="ECO:0000313" key="4">
    <source>
        <dbReference type="Proteomes" id="UP000216857"/>
    </source>
</evidence>
<evidence type="ECO:0000313" key="3">
    <source>
        <dbReference type="EMBL" id="OZI23576.1"/>
    </source>
</evidence>
<organism evidence="3 4">
    <name type="scientific">Bordetella genomosp. 9</name>
    <dbReference type="NCBI Taxonomy" id="1416803"/>
    <lineage>
        <taxon>Bacteria</taxon>
        <taxon>Pseudomonadati</taxon>
        <taxon>Pseudomonadota</taxon>
        <taxon>Betaproteobacteria</taxon>
        <taxon>Burkholderiales</taxon>
        <taxon>Alcaligenaceae</taxon>
        <taxon>Bordetella</taxon>
    </lineage>
</organism>
<feature type="signal peptide" evidence="1">
    <location>
        <begin position="1"/>
        <end position="24"/>
    </location>
</feature>
<dbReference type="RefSeq" id="WP_094846552.1">
    <property type="nucleotide sequence ID" value="NZ_NEVJ01000002.1"/>
</dbReference>
<dbReference type="InterPro" id="IPR002931">
    <property type="entry name" value="Transglutaminase-like"/>
</dbReference>
<feature type="domain" description="Transglutaminase-like" evidence="2">
    <location>
        <begin position="306"/>
        <end position="374"/>
    </location>
</feature>
<dbReference type="InterPro" id="IPR024618">
    <property type="entry name" value="DUF3857"/>
</dbReference>
<proteinExistence type="predicted"/>
<dbReference type="OrthoDB" id="8595007at2"/>
<accession>A0A261REV9</accession>
<feature type="chain" id="PRO_5012966741" evidence="1">
    <location>
        <begin position="25"/>
        <end position="620"/>
    </location>
</feature>
<comment type="caution">
    <text evidence="3">The sequence shown here is derived from an EMBL/GenBank/DDBJ whole genome shotgun (WGS) entry which is preliminary data.</text>
</comment>
<dbReference type="AlphaFoldDB" id="A0A261REV9"/>
<gene>
    <name evidence="3" type="ORF">CAL26_09040</name>
</gene>
<dbReference type="Pfam" id="PF12969">
    <property type="entry name" value="DUF3857"/>
    <property type="match status" value="1"/>
</dbReference>
<dbReference type="SMART" id="SM00460">
    <property type="entry name" value="TGc"/>
    <property type="match status" value="1"/>
</dbReference>
<dbReference type="EMBL" id="NEVJ01000002">
    <property type="protein sequence ID" value="OZI23576.1"/>
    <property type="molecule type" value="Genomic_DNA"/>
</dbReference>
<dbReference type="SUPFAM" id="SSF54001">
    <property type="entry name" value="Cysteine proteinases"/>
    <property type="match status" value="1"/>
</dbReference>
<evidence type="ECO:0000259" key="2">
    <source>
        <dbReference type="SMART" id="SM00460"/>
    </source>
</evidence>
<keyword evidence="1" id="KW-0732">Signal</keyword>
<dbReference type="Gene3D" id="2.60.40.3140">
    <property type="match status" value="1"/>
</dbReference>
<dbReference type="GO" id="GO:0008233">
    <property type="term" value="F:peptidase activity"/>
    <property type="evidence" value="ECO:0007669"/>
    <property type="project" value="UniProtKB-KW"/>
</dbReference>
<keyword evidence="3" id="KW-0645">Protease</keyword>
<protein>
    <submittedName>
        <fullName evidence="3">Cysteine protease</fullName>
    </submittedName>
</protein>
<keyword evidence="4" id="KW-1185">Reference proteome</keyword>
<dbReference type="Gene3D" id="3.10.620.30">
    <property type="match status" value="1"/>
</dbReference>
<evidence type="ECO:0000256" key="1">
    <source>
        <dbReference type="SAM" id="SignalP"/>
    </source>
</evidence>
<dbReference type="Pfam" id="PF01841">
    <property type="entry name" value="Transglut_core"/>
    <property type="match status" value="1"/>
</dbReference>
<keyword evidence="3" id="KW-0378">Hydrolase</keyword>
<dbReference type="InterPro" id="IPR038765">
    <property type="entry name" value="Papain-like_cys_pep_sf"/>
</dbReference>
<reference evidence="3" key="1">
    <citation type="submission" date="2017-05" db="EMBL/GenBank/DDBJ databases">
        <title>Complete and WGS of Bordetella genogroups.</title>
        <authorList>
            <person name="Spilker T."/>
            <person name="Lipuma J."/>
        </authorList>
    </citation>
    <scope>NUCLEOTIDE SEQUENCE</scope>
    <source>
        <strain evidence="3">AU21707</strain>
    </source>
</reference>
<dbReference type="GO" id="GO:0006508">
    <property type="term" value="P:proteolysis"/>
    <property type="evidence" value="ECO:0007669"/>
    <property type="project" value="UniProtKB-KW"/>
</dbReference>
<dbReference type="Proteomes" id="UP000216857">
    <property type="component" value="Unassembled WGS sequence"/>
</dbReference>
<name>A0A261REV9_9BORD</name>